<keyword evidence="4" id="KW-1185">Reference proteome</keyword>
<dbReference type="EMBL" id="JAWWNJ010000208">
    <property type="protein sequence ID" value="KAK6971614.1"/>
    <property type="molecule type" value="Genomic_DNA"/>
</dbReference>
<accession>A0AAV9Z3E1</accession>
<gene>
    <name evidence="3" type="ORF">R3P38DRAFT_2813666</name>
    <name evidence="2" type="ORF">R3P38DRAFT_2814256</name>
</gene>
<sequence length="109" mass="11631">MPSNDVSAPPQHTYAANAARLSCLLPPPPRLDIVAVSTSPSPLNDPHASRTRPAPLLPLPAVHTTSATRVRMAKLATKDPALASSQHRDSAGFPSDERQRIQGLAQRRS</sequence>
<evidence type="ECO:0000256" key="1">
    <source>
        <dbReference type="SAM" id="MobiDB-lite"/>
    </source>
</evidence>
<proteinExistence type="predicted"/>
<dbReference type="Proteomes" id="UP001362999">
    <property type="component" value="Unassembled WGS sequence"/>
</dbReference>
<feature type="region of interest" description="Disordered" evidence="1">
    <location>
        <begin position="74"/>
        <end position="109"/>
    </location>
</feature>
<protein>
    <submittedName>
        <fullName evidence="2">Uncharacterized protein</fullName>
    </submittedName>
</protein>
<comment type="caution">
    <text evidence="2">The sequence shown here is derived from an EMBL/GenBank/DDBJ whole genome shotgun (WGS) entry which is preliminary data.</text>
</comment>
<dbReference type="AlphaFoldDB" id="A0AAV9Z3E1"/>
<evidence type="ECO:0000313" key="3">
    <source>
        <dbReference type="EMBL" id="KAK6971614.1"/>
    </source>
</evidence>
<feature type="region of interest" description="Disordered" evidence="1">
    <location>
        <begin position="35"/>
        <end position="59"/>
    </location>
</feature>
<evidence type="ECO:0000313" key="4">
    <source>
        <dbReference type="Proteomes" id="UP001362999"/>
    </source>
</evidence>
<evidence type="ECO:0000313" key="2">
    <source>
        <dbReference type="EMBL" id="KAK6969517.1"/>
    </source>
</evidence>
<name>A0AAV9Z3E1_9AGAR</name>
<dbReference type="EMBL" id="JAWWNJ010000221">
    <property type="protein sequence ID" value="KAK6969517.1"/>
    <property type="molecule type" value="Genomic_DNA"/>
</dbReference>
<feature type="compositionally biased region" description="Basic and acidic residues" evidence="1">
    <location>
        <begin position="86"/>
        <end position="100"/>
    </location>
</feature>
<organism evidence="2 4">
    <name type="scientific">Favolaschia claudopus</name>
    <dbReference type="NCBI Taxonomy" id="2862362"/>
    <lineage>
        <taxon>Eukaryota</taxon>
        <taxon>Fungi</taxon>
        <taxon>Dikarya</taxon>
        <taxon>Basidiomycota</taxon>
        <taxon>Agaricomycotina</taxon>
        <taxon>Agaricomycetes</taxon>
        <taxon>Agaricomycetidae</taxon>
        <taxon>Agaricales</taxon>
        <taxon>Marasmiineae</taxon>
        <taxon>Mycenaceae</taxon>
        <taxon>Favolaschia</taxon>
    </lineage>
</organism>
<reference evidence="2 4" key="1">
    <citation type="journal article" date="2024" name="J Genomics">
        <title>Draft genome sequencing and assembly of Favolaschia claudopus CIRM-BRFM 2984 isolated from oak limbs.</title>
        <authorList>
            <person name="Navarro D."/>
            <person name="Drula E."/>
            <person name="Chaduli D."/>
            <person name="Cazenave R."/>
            <person name="Ahrendt S."/>
            <person name="Wang J."/>
            <person name="Lipzen A."/>
            <person name="Daum C."/>
            <person name="Barry K."/>
            <person name="Grigoriev I.V."/>
            <person name="Favel A."/>
            <person name="Rosso M.N."/>
            <person name="Martin F."/>
        </authorList>
    </citation>
    <scope>NUCLEOTIDE SEQUENCE [LARGE SCALE GENOMIC DNA]</scope>
    <source>
        <strain evidence="2 4">CIRM-BRFM 2984</strain>
    </source>
</reference>